<dbReference type="AlphaFoldDB" id="A0A9E6RCF8"/>
<dbReference type="InterPro" id="IPR000847">
    <property type="entry name" value="LysR_HTH_N"/>
</dbReference>
<dbReference type="Gene3D" id="3.40.190.290">
    <property type="match status" value="1"/>
</dbReference>
<dbReference type="PANTHER" id="PTHR30537:SF5">
    <property type="entry name" value="HTH-TYPE TRANSCRIPTIONAL ACTIVATOR TTDR-RELATED"/>
    <property type="match status" value="1"/>
</dbReference>
<sequence>MDRLDAMAMFVSTVDEGSLAAAARKLALSPAKVTRALQMLEERLGERLIHRNARRLRLTEAGERRLPVYRSVLAELEAADAGAGETVDGRIGVTAPELFGRLHVMPVIESFLAAHPAARARALLLNRMVDLVEEGLDVAVRLAPLPDSGIVATRLGEVRKLVCASPDYVAQAGAPATPHDLTCHACIGEQEGDAGALWRFVDPAARRAKRFSVPITPRLALNSAGAAIDAAVRGRGVCSALSYQVAGHVAAGRLMTLLDAFEPEPTPVSLVFHPVPRRNVTLRAFIDHATPRLREDLANVSRRIGGRPAEADVGLAPG</sequence>
<dbReference type="Pfam" id="PF03466">
    <property type="entry name" value="LysR_substrate"/>
    <property type="match status" value="1"/>
</dbReference>
<gene>
    <name evidence="7" type="ORF">K6K41_10680</name>
</gene>
<protein>
    <submittedName>
        <fullName evidence="7">LysR family transcriptional regulator</fullName>
    </submittedName>
</protein>
<dbReference type="Proteomes" id="UP000825701">
    <property type="component" value="Chromosome"/>
</dbReference>
<dbReference type="InterPro" id="IPR058163">
    <property type="entry name" value="LysR-type_TF_proteobact-type"/>
</dbReference>
<dbReference type="SUPFAM" id="SSF46785">
    <property type="entry name" value="Winged helix' DNA-binding domain"/>
    <property type="match status" value="1"/>
</dbReference>
<feature type="domain" description="HTH lysR-type" evidence="5">
    <location>
        <begin position="4"/>
        <end position="63"/>
    </location>
</feature>
<dbReference type="GO" id="GO:0003700">
    <property type="term" value="F:DNA-binding transcription factor activity"/>
    <property type="evidence" value="ECO:0007669"/>
    <property type="project" value="InterPro"/>
</dbReference>
<dbReference type="InterPro" id="IPR036390">
    <property type="entry name" value="WH_DNA-bd_sf"/>
</dbReference>
<comment type="similarity">
    <text evidence="1">Belongs to the LysR transcriptional regulatory family.</text>
</comment>
<feature type="domain" description="LysR substrate-binding" evidence="6">
    <location>
        <begin position="87"/>
        <end position="291"/>
    </location>
</feature>
<evidence type="ECO:0000259" key="6">
    <source>
        <dbReference type="Pfam" id="PF03466"/>
    </source>
</evidence>
<keyword evidence="4" id="KW-0804">Transcription</keyword>
<organism evidence="7 8">
    <name type="scientific">Chenggangzhangella methanolivorans</name>
    <dbReference type="NCBI Taxonomy" id="1437009"/>
    <lineage>
        <taxon>Bacteria</taxon>
        <taxon>Pseudomonadati</taxon>
        <taxon>Pseudomonadota</taxon>
        <taxon>Alphaproteobacteria</taxon>
        <taxon>Hyphomicrobiales</taxon>
        <taxon>Methylopilaceae</taxon>
        <taxon>Chenggangzhangella</taxon>
    </lineage>
</organism>
<name>A0A9E6RCF8_9HYPH</name>
<keyword evidence="8" id="KW-1185">Reference proteome</keyword>
<keyword evidence="3" id="KW-0238">DNA-binding</keyword>
<dbReference type="GO" id="GO:0043565">
    <property type="term" value="F:sequence-specific DNA binding"/>
    <property type="evidence" value="ECO:0007669"/>
    <property type="project" value="TreeGrafter"/>
</dbReference>
<evidence type="ECO:0000259" key="5">
    <source>
        <dbReference type="Pfam" id="PF00126"/>
    </source>
</evidence>
<dbReference type="InterPro" id="IPR036388">
    <property type="entry name" value="WH-like_DNA-bd_sf"/>
</dbReference>
<dbReference type="Pfam" id="PF00126">
    <property type="entry name" value="HTH_1"/>
    <property type="match status" value="1"/>
</dbReference>
<accession>A0A9E6RCF8</accession>
<dbReference type="SUPFAM" id="SSF53850">
    <property type="entry name" value="Periplasmic binding protein-like II"/>
    <property type="match status" value="1"/>
</dbReference>
<evidence type="ECO:0000313" key="7">
    <source>
        <dbReference type="EMBL" id="QZO01780.1"/>
    </source>
</evidence>
<evidence type="ECO:0000256" key="3">
    <source>
        <dbReference type="ARBA" id="ARBA00023125"/>
    </source>
</evidence>
<dbReference type="Gene3D" id="1.10.10.10">
    <property type="entry name" value="Winged helix-like DNA-binding domain superfamily/Winged helix DNA-binding domain"/>
    <property type="match status" value="1"/>
</dbReference>
<dbReference type="FunFam" id="1.10.10.10:FF:000001">
    <property type="entry name" value="LysR family transcriptional regulator"/>
    <property type="match status" value="1"/>
</dbReference>
<reference evidence="7" key="1">
    <citation type="submission" date="2021-08" db="EMBL/GenBank/DDBJ databases">
        <authorList>
            <person name="Zhang H."/>
            <person name="Xu M."/>
            <person name="Yu Z."/>
            <person name="Yang L."/>
            <person name="Cai Y."/>
        </authorList>
    </citation>
    <scope>NUCLEOTIDE SEQUENCE</scope>
    <source>
        <strain evidence="7">CHL1</strain>
    </source>
</reference>
<evidence type="ECO:0000256" key="4">
    <source>
        <dbReference type="ARBA" id="ARBA00023163"/>
    </source>
</evidence>
<dbReference type="KEGG" id="cmet:K6K41_10680"/>
<evidence type="ECO:0000256" key="2">
    <source>
        <dbReference type="ARBA" id="ARBA00023015"/>
    </source>
</evidence>
<keyword evidence="2" id="KW-0805">Transcription regulation</keyword>
<dbReference type="GO" id="GO:0006351">
    <property type="term" value="P:DNA-templated transcription"/>
    <property type="evidence" value="ECO:0007669"/>
    <property type="project" value="TreeGrafter"/>
</dbReference>
<evidence type="ECO:0000256" key="1">
    <source>
        <dbReference type="ARBA" id="ARBA00009437"/>
    </source>
</evidence>
<proteinExistence type="inferred from homology"/>
<dbReference type="InterPro" id="IPR005119">
    <property type="entry name" value="LysR_subst-bd"/>
</dbReference>
<evidence type="ECO:0000313" key="8">
    <source>
        <dbReference type="Proteomes" id="UP000825701"/>
    </source>
</evidence>
<dbReference type="RefSeq" id="WP_261405116.1">
    <property type="nucleotide sequence ID" value="NZ_CP081869.1"/>
</dbReference>
<dbReference type="EMBL" id="CP081869">
    <property type="protein sequence ID" value="QZO01780.1"/>
    <property type="molecule type" value="Genomic_DNA"/>
</dbReference>
<dbReference type="PANTHER" id="PTHR30537">
    <property type="entry name" value="HTH-TYPE TRANSCRIPTIONAL REGULATOR"/>
    <property type="match status" value="1"/>
</dbReference>